<dbReference type="InParanoid" id="J4HYW0"/>
<dbReference type="AlphaFoldDB" id="J4HYW0"/>
<dbReference type="EMBL" id="HE797142">
    <property type="protein sequence ID" value="CCM04132.1"/>
    <property type="molecule type" value="Genomic_DNA"/>
</dbReference>
<reference evidence="1 2" key="1">
    <citation type="journal article" date="2012" name="Appl. Environ. Microbiol.">
        <title>Short-read sequencing for genomic analysis of the brown rot fungus Fibroporia radiculosa.</title>
        <authorList>
            <person name="Tang J.D."/>
            <person name="Perkins A.D."/>
            <person name="Sonstegard T.S."/>
            <person name="Schroeder S.G."/>
            <person name="Burgess S.C."/>
            <person name="Diehl S.V."/>
        </authorList>
    </citation>
    <scope>NUCLEOTIDE SEQUENCE [LARGE SCALE GENOMIC DNA]</scope>
    <source>
        <strain evidence="1 2">TFFH 294</strain>
    </source>
</reference>
<proteinExistence type="predicted"/>
<sequence>MRPSWYHGPLPQMKPLPIHVRAMIHSRRMSREKRIIEFLELNQRREELVREAQFEEALARIAEEDGATLDTVFHRHQHEWGKVFTSLIYNTPYILFSTYLPDKPLVTRISEIHETFKRDDARLSTPYSPEMLRIIKQARREKIANKTRELERERRGVMTPRKLRRQRQGPPSHVLANLTDRQKHMDKVARSVSEIGYVAQVKKALGFKLRNAEAWDVEDGPPGDRPRLDRMLQEIDAENLRRRAKWEENAAKQICEVRFYETPPGSHLIFKS</sequence>
<protein>
    <submittedName>
        <fullName evidence="1">Uncharacterized protein</fullName>
    </submittedName>
</protein>
<dbReference type="HOGENOM" id="CLU_1102945_0_0_1"/>
<dbReference type="GeneID" id="24099043"/>
<gene>
    <name evidence="1" type="ORF">FIBRA_06293</name>
</gene>
<keyword evidence="2" id="KW-1185">Reference proteome</keyword>
<dbReference type="RefSeq" id="XP_012183415.1">
    <property type="nucleotide sequence ID" value="XM_012328025.1"/>
</dbReference>
<organism evidence="1 2">
    <name type="scientific">Fibroporia radiculosa</name>
    <dbReference type="NCBI Taxonomy" id="599839"/>
    <lineage>
        <taxon>Eukaryota</taxon>
        <taxon>Fungi</taxon>
        <taxon>Dikarya</taxon>
        <taxon>Basidiomycota</taxon>
        <taxon>Agaricomycotina</taxon>
        <taxon>Agaricomycetes</taxon>
        <taxon>Polyporales</taxon>
        <taxon>Fibroporiaceae</taxon>
        <taxon>Fibroporia</taxon>
    </lineage>
</organism>
<dbReference type="STRING" id="599839.J4HYW0"/>
<dbReference type="Proteomes" id="UP000006352">
    <property type="component" value="Unassembled WGS sequence"/>
</dbReference>
<name>J4HYW0_9APHY</name>
<evidence type="ECO:0000313" key="2">
    <source>
        <dbReference type="Proteomes" id="UP000006352"/>
    </source>
</evidence>
<accession>J4HYW0</accession>
<dbReference type="OrthoDB" id="2571149at2759"/>
<evidence type="ECO:0000313" key="1">
    <source>
        <dbReference type="EMBL" id="CCM04132.1"/>
    </source>
</evidence>